<evidence type="ECO:0000313" key="10">
    <source>
        <dbReference type="EMBL" id="EKX52067.1"/>
    </source>
</evidence>
<dbReference type="HOGENOM" id="CLU_751114_0_0_1"/>
<dbReference type="Pfam" id="PF00153">
    <property type="entry name" value="Mito_carr"/>
    <property type="match status" value="2"/>
</dbReference>
<evidence type="ECO:0008006" key="13">
    <source>
        <dbReference type="Google" id="ProtNLM"/>
    </source>
</evidence>
<feature type="repeat" description="Solcar" evidence="8">
    <location>
        <begin position="187"/>
        <end position="268"/>
    </location>
</feature>
<dbReference type="EnsemblProtists" id="EKX52067">
    <property type="protein sequence ID" value="EKX52067"/>
    <property type="gene ID" value="GUITHDRAFT_101972"/>
</dbReference>
<keyword evidence="12" id="KW-1185">Reference proteome</keyword>
<dbReference type="PANTHER" id="PTHR45667">
    <property type="entry name" value="S-ADENOSYLMETHIONINE MITOCHONDRIAL CARRIER PROTEIN"/>
    <property type="match status" value="1"/>
</dbReference>
<keyword evidence="3 9" id="KW-0813">Transport</keyword>
<comment type="subcellular location">
    <subcellularLocation>
        <location evidence="1">Membrane</location>
        <topology evidence="1">Multi-pass membrane protein</topology>
    </subcellularLocation>
</comment>
<evidence type="ECO:0000256" key="5">
    <source>
        <dbReference type="ARBA" id="ARBA00022737"/>
    </source>
</evidence>
<dbReference type="InterPro" id="IPR018108">
    <property type="entry name" value="MCP_transmembrane"/>
</dbReference>
<dbReference type="eggNOG" id="KOG0770">
    <property type="taxonomic scope" value="Eukaryota"/>
</dbReference>
<dbReference type="InterPro" id="IPR023395">
    <property type="entry name" value="MCP_dom_sf"/>
</dbReference>
<evidence type="ECO:0000256" key="1">
    <source>
        <dbReference type="ARBA" id="ARBA00004141"/>
    </source>
</evidence>
<evidence type="ECO:0000256" key="8">
    <source>
        <dbReference type="PROSITE-ProRule" id="PRU00282"/>
    </source>
</evidence>
<accession>L1JUH3</accession>
<dbReference type="GO" id="GO:0016020">
    <property type="term" value="C:membrane"/>
    <property type="evidence" value="ECO:0007669"/>
    <property type="project" value="UniProtKB-SubCell"/>
</dbReference>
<dbReference type="RefSeq" id="XP_005839047.1">
    <property type="nucleotide sequence ID" value="XM_005838990.1"/>
</dbReference>
<keyword evidence="4 8" id="KW-0812">Transmembrane</keyword>
<protein>
    <recommendedName>
        <fullName evidence="13">Mitochondrial carrier protein</fullName>
    </recommendedName>
</protein>
<dbReference type="GO" id="GO:0055085">
    <property type="term" value="P:transmembrane transport"/>
    <property type="evidence" value="ECO:0007669"/>
    <property type="project" value="InterPro"/>
</dbReference>
<evidence type="ECO:0000313" key="11">
    <source>
        <dbReference type="EnsemblProtists" id="EKX52067"/>
    </source>
</evidence>
<evidence type="ECO:0000256" key="9">
    <source>
        <dbReference type="RuleBase" id="RU000488"/>
    </source>
</evidence>
<sequence length="369" mass="40532">MQPFTGREEAMEARRNENMANVETRRNENMANVETRRNEKMVKKEGEMRMNIMRLGRSHVLIPLLLLLVVMISESCAASPAGVLRPDMSIGARVKNIMESIKDSAFAGASGRFVSVLMLHPVDTIKTRAQVVSLESKRTAVTAVYRSSASLAGVAPSLVGNIANGLTTCLGFEVWRRITMDAFPSMDRTLNTIVSAVLGDITGHVLLAPTEVLKTRLQLRMHTNVASGASHMLRGGIGEFYRGYPAMLLRDVPYRALQLVLFDEMLRRFAAYKQGGKLEMKEVVLTGAGAGCAAAVLTTPFDLMKSQLMASNGRVNALNVLRDIGKEEGRRRIMASLSPRVFHLAASTAAFYLVYDSIKQSQARKVQKA</sequence>
<evidence type="ECO:0000256" key="6">
    <source>
        <dbReference type="ARBA" id="ARBA00022989"/>
    </source>
</evidence>
<name>L1JUH3_GUITC</name>
<feature type="repeat" description="Solcar" evidence="8">
    <location>
        <begin position="281"/>
        <end position="361"/>
    </location>
</feature>
<evidence type="ECO:0000313" key="12">
    <source>
        <dbReference type="Proteomes" id="UP000011087"/>
    </source>
</evidence>
<keyword evidence="6" id="KW-1133">Transmembrane helix</keyword>
<comment type="similarity">
    <text evidence="2 9">Belongs to the mitochondrial carrier (TC 2.A.29) family.</text>
</comment>
<dbReference type="SUPFAM" id="SSF103506">
    <property type="entry name" value="Mitochondrial carrier"/>
    <property type="match status" value="1"/>
</dbReference>
<dbReference type="PRINTS" id="PR00926">
    <property type="entry name" value="MITOCARRIER"/>
</dbReference>
<dbReference type="OMA" id="AMYARAY"/>
<dbReference type="GeneID" id="17308969"/>
<evidence type="ECO:0000256" key="7">
    <source>
        <dbReference type="ARBA" id="ARBA00023136"/>
    </source>
</evidence>
<evidence type="ECO:0000256" key="4">
    <source>
        <dbReference type="ARBA" id="ARBA00022692"/>
    </source>
</evidence>
<dbReference type="PROSITE" id="PS50920">
    <property type="entry name" value="SOLCAR"/>
    <property type="match status" value="2"/>
</dbReference>
<reference evidence="11" key="3">
    <citation type="submission" date="2016-03" db="UniProtKB">
        <authorList>
            <consortium name="EnsemblProtists"/>
        </authorList>
    </citation>
    <scope>IDENTIFICATION</scope>
</reference>
<keyword evidence="5" id="KW-0677">Repeat</keyword>
<reference evidence="12" key="2">
    <citation type="submission" date="2012-11" db="EMBL/GenBank/DDBJ databases">
        <authorList>
            <person name="Kuo A."/>
            <person name="Curtis B.A."/>
            <person name="Tanifuji G."/>
            <person name="Burki F."/>
            <person name="Gruber A."/>
            <person name="Irimia M."/>
            <person name="Maruyama S."/>
            <person name="Arias M.C."/>
            <person name="Ball S.G."/>
            <person name="Gile G.H."/>
            <person name="Hirakawa Y."/>
            <person name="Hopkins J.F."/>
            <person name="Rensing S.A."/>
            <person name="Schmutz J."/>
            <person name="Symeonidi A."/>
            <person name="Elias M."/>
            <person name="Eveleigh R.J."/>
            <person name="Herman E.K."/>
            <person name="Klute M.J."/>
            <person name="Nakayama T."/>
            <person name="Obornik M."/>
            <person name="Reyes-Prieto A."/>
            <person name="Armbrust E.V."/>
            <person name="Aves S.J."/>
            <person name="Beiko R.G."/>
            <person name="Coutinho P."/>
            <person name="Dacks J.B."/>
            <person name="Durnford D.G."/>
            <person name="Fast N.M."/>
            <person name="Green B.R."/>
            <person name="Grisdale C."/>
            <person name="Hempe F."/>
            <person name="Henrissat B."/>
            <person name="Hoppner M.P."/>
            <person name="Ishida K.-I."/>
            <person name="Kim E."/>
            <person name="Koreny L."/>
            <person name="Kroth P.G."/>
            <person name="Liu Y."/>
            <person name="Malik S.-B."/>
            <person name="Maier U.G."/>
            <person name="McRose D."/>
            <person name="Mock T."/>
            <person name="Neilson J.A."/>
            <person name="Onodera N.T."/>
            <person name="Poole A.M."/>
            <person name="Pritham E.J."/>
            <person name="Richards T.A."/>
            <person name="Rocap G."/>
            <person name="Roy S.W."/>
            <person name="Sarai C."/>
            <person name="Schaack S."/>
            <person name="Shirato S."/>
            <person name="Slamovits C.H."/>
            <person name="Spencer D.F."/>
            <person name="Suzuki S."/>
            <person name="Worden A.Z."/>
            <person name="Zauner S."/>
            <person name="Barry K."/>
            <person name="Bell C."/>
            <person name="Bharti A.K."/>
            <person name="Crow J.A."/>
            <person name="Grimwood J."/>
            <person name="Kramer R."/>
            <person name="Lindquist E."/>
            <person name="Lucas S."/>
            <person name="Salamov A."/>
            <person name="McFadden G.I."/>
            <person name="Lane C.E."/>
            <person name="Keeling P.J."/>
            <person name="Gray M.W."/>
            <person name="Grigoriev I.V."/>
            <person name="Archibald J.M."/>
        </authorList>
    </citation>
    <scope>NUCLEOTIDE SEQUENCE</scope>
    <source>
        <strain evidence="12">CCMP2712</strain>
    </source>
</reference>
<reference evidence="10 12" key="1">
    <citation type="journal article" date="2012" name="Nature">
        <title>Algal genomes reveal evolutionary mosaicism and the fate of nucleomorphs.</title>
        <authorList>
            <consortium name="DOE Joint Genome Institute"/>
            <person name="Curtis B.A."/>
            <person name="Tanifuji G."/>
            <person name="Burki F."/>
            <person name="Gruber A."/>
            <person name="Irimia M."/>
            <person name="Maruyama S."/>
            <person name="Arias M.C."/>
            <person name="Ball S.G."/>
            <person name="Gile G.H."/>
            <person name="Hirakawa Y."/>
            <person name="Hopkins J.F."/>
            <person name="Kuo A."/>
            <person name="Rensing S.A."/>
            <person name="Schmutz J."/>
            <person name="Symeonidi A."/>
            <person name="Elias M."/>
            <person name="Eveleigh R.J."/>
            <person name="Herman E.K."/>
            <person name="Klute M.J."/>
            <person name="Nakayama T."/>
            <person name="Obornik M."/>
            <person name="Reyes-Prieto A."/>
            <person name="Armbrust E.V."/>
            <person name="Aves S.J."/>
            <person name="Beiko R.G."/>
            <person name="Coutinho P."/>
            <person name="Dacks J.B."/>
            <person name="Durnford D.G."/>
            <person name="Fast N.M."/>
            <person name="Green B.R."/>
            <person name="Grisdale C.J."/>
            <person name="Hempel F."/>
            <person name="Henrissat B."/>
            <person name="Hoppner M.P."/>
            <person name="Ishida K."/>
            <person name="Kim E."/>
            <person name="Koreny L."/>
            <person name="Kroth P.G."/>
            <person name="Liu Y."/>
            <person name="Malik S.B."/>
            <person name="Maier U.G."/>
            <person name="McRose D."/>
            <person name="Mock T."/>
            <person name="Neilson J.A."/>
            <person name="Onodera N.T."/>
            <person name="Poole A.M."/>
            <person name="Pritham E.J."/>
            <person name="Richards T.A."/>
            <person name="Rocap G."/>
            <person name="Roy S.W."/>
            <person name="Sarai C."/>
            <person name="Schaack S."/>
            <person name="Shirato S."/>
            <person name="Slamovits C.H."/>
            <person name="Spencer D.F."/>
            <person name="Suzuki S."/>
            <person name="Worden A.Z."/>
            <person name="Zauner S."/>
            <person name="Barry K."/>
            <person name="Bell C."/>
            <person name="Bharti A.K."/>
            <person name="Crow J.A."/>
            <person name="Grimwood J."/>
            <person name="Kramer R."/>
            <person name="Lindquist E."/>
            <person name="Lucas S."/>
            <person name="Salamov A."/>
            <person name="McFadden G.I."/>
            <person name="Lane C.E."/>
            <person name="Keeling P.J."/>
            <person name="Gray M.W."/>
            <person name="Grigoriev I.V."/>
            <person name="Archibald J.M."/>
        </authorList>
    </citation>
    <scope>NUCLEOTIDE SEQUENCE</scope>
    <source>
        <strain evidence="10 12">CCMP2712</strain>
    </source>
</reference>
<dbReference type="OrthoDB" id="415315at2759"/>
<proteinExistence type="inferred from homology"/>
<keyword evidence="7 8" id="KW-0472">Membrane</keyword>
<dbReference type="InterPro" id="IPR002067">
    <property type="entry name" value="MCP"/>
</dbReference>
<dbReference type="KEGG" id="gtt:GUITHDRAFT_101972"/>
<dbReference type="PaxDb" id="55529-EKX52067"/>
<dbReference type="AlphaFoldDB" id="L1JUH3"/>
<dbReference type="Proteomes" id="UP000011087">
    <property type="component" value="Unassembled WGS sequence"/>
</dbReference>
<evidence type="ECO:0000256" key="3">
    <source>
        <dbReference type="ARBA" id="ARBA00022448"/>
    </source>
</evidence>
<gene>
    <name evidence="10" type="ORF">GUITHDRAFT_101972</name>
</gene>
<dbReference type="Gene3D" id="1.50.40.10">
    <property type="entry name" value="Mitochondrial carrier domain"/>
    <property type="match status" value="1"/>
</dbReference>
<dbReference type="EMBL" id="JH992973">
    <property type="protein sequence ID" value="EKX52067.1"/>
    <property type="molecule type" value="Genomic_DNA"/>
</dbReference>
<organism evidence="10">
    <name type="scientific">Guillardia theta (strain CCMP2712)</name>
    <name type="common">Cryptophyte</name>
    <dbReference type="NCBI Taxonomy" id="905079"/>
    <lineage>
        <taxon>Eukaryota</taxon>
        <taxon>Cryptophyceae</taxon>
        <taxon>Pyrenomonadales</taxon>
        <taxon>Geminigeraceae</taxon>
        <taxon>Guillardia</taxon>
    </lineage>
</organism>
<evidence type="ECO:0000256" key="2">
    <source>
        <dbReference type="ARBA" id="ARBA00006375"/>
    </source>
</evidence>